<reference evidence="3" key="1">
    <citation type="journal article" date="2019" name="Int. J. Syst. Evol. Microbiol.">
        <title>The Global Catalogue of Microorganisms (GCM) 10K type strain sequencing project: providing services to taxonomists for standard genome sequencing and annotation.</title>
        <authorList>
            <consortium name="The Broad Institute Genomics Platform"/>
            <consortium name="The Broad Institute Genome Sequencing Center for Infectious Disease"/>
            <person name="Wu L."/>
            <person name="Ma J."/>
        </authorList>
    </citation>
    <scope>NUCLEOTIDE SEQUENCE [LARGE SCALE GENOMIC DNA]</scope>
    <source>
        <strain evidence="3">JCM 17782</strain>
    </source>
</reference>
<gene>
    <name evidence="2" type="ORF">GCM10023161_48330</name>
</gene>
<evidence type="ECO:0000313" key="3">
    <source>
        <dbReference type="Proteomes" id="UP001501417"/>
    </source>
</evidence>
<sequence length="92" mass="9886">MASHARFYTTEADALGTEDLIYVLRASDLLLYESGIKAQGIAGNQGAEFDGHPANLFVPGIHRRPFPAGRRDCHRPDALPHGDSSSGVIVRG</sequence>
<feature type="compositionally biased region" description="Basic and acidic residues" evidence="1">
    <location>
        <begin position="69"/>
        <end position="80"/>
    </location>
</feature>
<dbReference type="Proteomes" id="UP001501417">
    <property type="component" value="Unassembled WGS sequence"/>
</dbReference>
<proteinExistence type="predicted"/>
<feature type="compositionally biased region" description="Polar residues" evidence="1">
    <location>
        <begin position="83"/>
        <end position="92"/>
    </location>
</feature>
<keyword evidence="3" id="KW-1185">Reference proteome</keyword>
<name>A0ABP8F7E9_9MYCO</name>
<protein>
    <submittedName>
        <fullName evidence="2">Uncharacterized protein</fullName>
    </submittedName>
</protein>
<comment type="caution">
    <text evidence="2">The sequence shown here is derived from an EMBL/GenBank/DDBJ whole genome shotgun (WGS) entry which is preliminary data.</text>
</comment>
<evidence type="ECO:0000256" key="1">
    <source>
        <dbReference type="SAM" id="MobiDB-lite"/>
    </source>
</evidence>
<feature type="region of interest" description="Disordered" evidence="1">
    <location>
        <begin position="67"/>
        <end position="92"/>
    </location>
</feature>
<accession>A0ABP8F7E9</accession>
<organism evidence="2 3">
    <name type="scientific">Mycobacterium paraffinicum</name>
    <dbReference type="NCBI Taxonomy" id="53378"/>
    <lineage>
        <taxon>Bacteria</taxon>
        <taxon>Bacillati</taxon>
        <taxon>Actinomycetota</taxon>
        <taxon>Actinomycetes</taxon>
        <taxon>Mycobacteriales</taxon>
        <taxon>Mycobacteriaceae</taxon>
        <taxon>Mycobacterium</taxon>
    </lineage>
</organism>
<dbReference type="EMBL" id="BAABGF010000054">
    <property type="protein sequence ID" value="GAA4296801.1"/>
    <property type="molecule type" value="Genomic_DNA"/>
</dbReference>
<evidence type="ECO:0000313" key="2">
    <source>
        <dbReference type="EMBL" id="GAA4296801.1"/>
    </source>
</evidence>